<name>A0AAN6XIZ8_9PEZI</name>
<protein>
    <submittedName>
        <fullName evidence="7">Alcohol dehydrogenase GroES-like domain-containing protein</fullName>
    </submittedName>
</protein>
<keyword evidence="5" id="KW-0520">NAD</keyword>
<evidence type="ECO:0000256" key="3">
    <source>
        <dbReference type="ARBA" id="ARBA00022723"/>
    </source>
</evidence>
<dbReference type="SUPFAM" id="SSF50129">
    <property type="entry name" value="GroES-like"/>
    <property type="match status" value="1"/>
</dbReference>
<dbReference type="Gene3D" id="3.90.180.10">
    <property type="entry name" value="Medium-chain alcohol dehydrogenases, catalytic domain"/>
    <property type="match status" value="1"/>
</dbReference>
<gene>
    <name evidence="7" type="ORF">QBC40DRAFT_60972</name>
</gene>
<keyword evidence="3" id="KW-0479">Metal-binding</keyword>
<dbReference type="SMART" id="SM00829">
    <property type="entry name" value="PKS_ER"/>
    <property type="match status" value="1"/>
</dbReference>
<dbReference type="GO" id="GO:0016491">
    <property type="term" value="F:oxidoreductase activity"/>
    <property type="evidence" value="ECO:0007669"/>
    <property type="project" value="InterPro"/>
</dbReference>
<dbReference type="AlphaFoldDB" id="A0AAN6XIZ8"/>
<dbReference type="InterPro" id="IPR013154">
    <property type="entry name" value="ADH-like_N"/>
</dbReference>
<evidence type="ECO:0000259" key="6">
    <source>
        <dbReference type="SMART" id="SM00829"/>
    </source>
</evidence>
<evidence type="ECO:0000256" key="4">
    <source>
        <dbReference type="ARBA" id="ARBA00022833"/>
    </source>
</evidence>
<dbReference type="InterPro" id="IPR020843">
    <property type="entry name" value="ER"/>
</dbReference>
<dbReference type="Gene3D" id="3.40.50.720">
    <property type="entry name" value="NAD(P)-binding Rossmann-like Domain"/>
    <property type="match status" value="1"/>
</dbReference>
<dbReference type="Pfam" id="PF08240">
    <property type="entry name" value="ADH_N"/>
    <property type="match status" value="1"/>
</dbReference>
<comment type="similarity">
    <text evidence="2">Belongs to the zinc-containing alcohol dehydrogenase family.</text>
</comment>
<dbReference type="SUPFAM" id="SSF51735">
    <property type="entry name" value="NAD(P)-binding Rossmann-fold domains"/>
    <property type="match status" value="1"/>
</dbReference>
<dbReference type="GO" id="GO:0046872">
    <property type="term" value="F:metal ion binding"/>
    <property type="evidence" value="ECO:0007669"/>
    <property type="project" value="UniProtKB-KW"/>
</dbReference>
<reference evidence="7" key="1">
    <citation type="journal article" date="2023" name="Mol. Phylogenet. Evol.">
        <title>Genome-scale phylogeny and comparative genomics of the fungal order Sordariales.</title>
        <authorList>
            <person name="Hensen N."/>
            <person name="Bonometti L."/>
            <person name="Westerberg I."/>
            <person name="Brannstrom I.O."/>
            <person name="Guillou S."/>
            <person name="Cros-Aarteil S."/>
            <person name="Calhoun S."/>
            <person name="Haridas S."/>
            <person name="Kuo A."/>
            <person name="Mondo S."/>
            <person name="Pangilinan J."/>
            <person name="Riley R."/>
            <person name="LaButti K."/>
            <person name="Andreopoulos B."/>
            <person name="Lipzen A."/>
            <person name="Chen C."/>
            <person name="Yan M."/>
            <person name="Daum C."/>
            <person name="Ng V."/>
            <person name="Clum A."/>
            <person name="Steindorff A."/>
            <person name="Ohm R.A."/>
            <person name="Martin F."/>
            <person name="Silar P."/>
            <person name="Natvig D.O."/>
            <person name="Lalanne C."/>
            <person name="Gautier V."/>
            <person name="Ament-Velasquez S.L."/>
            <person name="Kruys A."/>
            <person name="Hutchinson M.I."/>
            <person name="Powell A.J."/>
            <person name="Barry K."/>
            <person name="Miller A.N."/>
            <person name="Grigoriev I.V."/>
            <person name="Debuchy R."/>
            <person name="Gladieux P."/>
            <person name="Hiltunen Thoren M."/>
            <person name="Johannesson H."/>
        </authorList>
    </citation>
    <scope>NUCLEOTIDE SEQUENCE</scope>
    <source>
        <strain evidence="7">CBS 315.58</strain>
    </source>
</reference>
<evidence type="ECO:0000313" key="8">
    <source>
        <dbReference type="Proteomes" id="UP001303160"/>
    </source>
</evidence>
<dbReference type="PANTHER" id="PTHR42813:SF3">
    <property type="entry name" value="GLUTATHIONE-INDEPENDENT FORMALDEHYDE DEHYDROGENASE"/>
    <property type="match status" value="1"/>
</dbReference>
<keyword evidence="8" id="KW-1185">Reference proteome</keyword>
<dbReference type="CDD" id="cd08282">
    <property type="entry name" value="PFDH_like"/>
    <property type="match status" value="1"/>
</dbReference>
<dbReference type="InterPro" id="IPR036291">
    <property type="entry name" value="NAD(P)-bd_dom_sf"/>
</dbReference>
<evidence type="ECO:0000256" key="5">
    <source>
        <dbReference type="ARBA" id="ARBA00023027"/>
    </source>
</evidence>
<reference evidence="7" key="2">
    <citation type="submission" date="2023-05" db="EMBL/GenBank/DDBJ databases">
        <authorList>
            <consortium name="Lawrence Berkeley National Laboratory"/>
            <person name="Steindorff A."/>
            <person name="Hensen N."/>
            <person name="Bonometti L."/>
            <person name="Westerberg I."/>
            <person name="Brannstrom I.O."/>
            <person name="Guillou S."/>
            <person name="Cros-Aarteil S."/>
            <person name="Calhoun S."/>
            <person name="Haridas S."/>
            <person name="Kuo A."/>
            <person name="Mondo S."/>
            <person name="Pangilinan J."/>
            <person name="Riley R."/>
            <person name="Labutti K."/>
            <person name="Andreopoulos B."/>
            <person name="Lipzen A."/>
            <person name="Chen C."/>
            <person name="Yanf M."/>
            <person name="Daum C."/>
            <person name="Ng V."/>
            <person name="Clum A."/>
            <person name="Ohm R."/>
            <person name="Martin F."/>
            <person name="Silar P."/>
            <person name="Natvig D."/>
            <person name="Lalanne C."/>
            <person name="Gautier V."/>
            <person name="Ament-Velasquez S.L."/>
            <person name="Kruys A."/>
            <person name="Hutchinson M.I."/>
            <person name="Powell A.J."/>
            <person name="Barry K."/>
            <person name="Miller A.N."/>
            <person name="Grigoriev I.V."/>
            <person name="Debuchy R."/>
            <person name="Gladieux P."/>
            <person name="Thoren M.H."/>
            <person name="Johannesson H."/>
        </authorList>
    </citation>
    <scope>NUCLEOTIDE SEQUENCE</scope>
    <source>
        <strain evidence="7">CBS 315.58</strain>
    </source>
</reference>
<sequence length="433" mass="46648">MSTTNGTAPPSNNAQQKTMRAVVWEGKPNSVSVLSVPVPELKMPEDAIVRVTSAALCGTDIHTYHGFLGSSTPPWIIGHEAVGVVVQVGSATEQFKTGDRVLVPGWHDVGHYVADTAIVPELPMYGGGADSSDAGGCQAEYVRVPFADDSLVLIPDDFSSDLDWLFLSDIFPTAWAGLDFSGFQSGESVAVFGLGPVGLLCVYAAQLRGASQVFAVDHVRERLDKAASLGAIPIDFTSEHGTAVQQILKRRPEGVMRVVDCVGYEALNARLRPQQNYVLQEATKVASVNGGIGVPGLYFSMPSSKGAPKGDQIDPIYEINMSDVWLKSLTIKAGIVPIYDLLPRMMELVKTGKVKLDWVVSSQMSIEDAPKAYDVFSKKLETKIVFRFPWSRGELTAALKTEDNGEQGTAETNEETKDSLAAAVTKTVRKLPM</sequence>
<evidence type="ECO:0000313" key="7">
    <source>
        <dbReference type="EMBL" id="KAK4201499.1"/>
    </source>
</evidence>
<dbReference type="EMBL" id="MU863907">
    <property type="protein sequence ID" value="KAK4201499.1"/>
    <property type="molecule type" value="Genomic_DNA"/>
</dbReference>
<evidence type="ECO:0000256" key="1">
    <source>
        <dbReference type="ARBA" id="ARBA00001947"/>
    </source>
</evidence>
<comment type="caution">
    <text evidence="7">The sequence shown here is derived from an EMBL/GenBank/DDBJ whole genome shotgun (WGS) entry which is preliminary data.</text>
</comment>
<dbReference type="InterPro" id="IPR011032">
    <property type="entry name" value="GroES-like_sf"/>
</dbReference>
<dbReference type="InterPro" id="IPR013149">
    <property type="entry name" value="ADH-like_C"/>
</dbReference>
<accession>A0AAN6XIZ8</accession>
<keyword evidence="4" id="KW-0862">Zinc</keyword>
<organism evidence="7 8">
    <name type="scientific">Triangularia verruculosa</name>
    <dbReference type="NCBI Taxonomy" id="2587418"/>
    <lineage>
        <taxon>Eukaryota</taxon>
        <taxon>Fungi</taxon>
        <taxon>Dikarya</taxon>
        <taxon>Ascomycota</taxon>
        <taxon>Pezizomycotina</taxon>
        <taxon>Sordariomycetes</taxon>
        <taxon>Sordariomycetidae</taxon>
        <taxon>Sordariales</taxon>
        <taxon>Podosporaceae</taxon>
        <taxon>Triangularia</taxon>
    </lineage>
</organism>
<dbReference type="Proteomes" id="UP001303160">
    <property type="component" value="Unassembled WGS sequence"/>
</dbReference>
<evidence type="ECO:0000256" key="2">
    <source>
        <dbReference type="ARBA" id="ARBA00008072"/>
    </source>
</evidence>
<proteinExistence type="inferred from homology"/>
<feature type="domain" description="Enoyl reductase (ER)" evidence="6">
    <location>
        <begin position="26"/>
        <end position="386"/>
    </location>
</feature>
<dbReference type="PANTHER" id="PTHR42813">
    <property type="entry name" value="ZINC-TYPE ALCOHOL DEHYDROGENASE-LIKE"/>
    <property type="match status" value="1"/>
</dbReference>
<dbReference type="Pfam" id="PF00107">
    <property type="entry name" value="ADH_zinc_N"/>
    <property type="match status" value="1"/>
</dbReference>
<comment type="cofactor">
    <cofactor evidence="1">
        <name>Zn(2+)</name>
        <dbReference type="ChEBI" id="CHEBI:29105"/>
    </cofactor>
</comment>